<name>A0ABV1A8Q3_9TELE</name>
<comment type="caution">
    <text evidence="2">The sequence shown here is derived from an EMBL/GenBank/DDBJ whole genome shotgun (WGS) entry which is preliminary data.</text>
</comment>
<evidence type="ECO:0000256" key="1">
    <source>
        <dbReference type="SAM" id="Phobius"/>
    </source>
</evidence>
<sequence length="118" mass="13742">MLALLVYHKALVCVCVSAMQAYIFAAMLFGNLTLRPRQRRAAPCLKRARVTVLPLRTDHSRFYNCMQSRVKHKGIFEHNREFLALSESQLSYLNADRDDVTINLTHYDSVIGYMWCTW</sequence>
<evidence type="ECO:0000313" key="3">
    <source>
        <dbReference type="Proteomes" id="UP001469553"/>
    </source>
</evidence>
<feature type="transmembrane region" description="Helical" evidence="1">
    <location>
        <begin position="6"/>
        <end position="30"/>
    </location>
</feature>
<proteinExistence type="predicted"/>
<reference evidence="2 3" key="1">
    <citation type="submission" date="2021-06" db="EMBL/GenBank/DDBJ databases">
        <authorList>
            <person name="Palmer J.M."/>
        </authorList>
    </citation>
    <scope>NUCLEOTIDE SEQUENCE [LARGE SCALE GENOMIC DNA]</scope>
    <source>
        <strain evidence="2 3">AS_MEX2019</strain>
        <tissue evidence="2">Muscle</tissue>
    </source>
</reference>
<dbReference type="EMBL" id="JAHRIP010085886">
    <property type="protein sequence ID" value="MEQ2314919.1"/>
    <property type="molecule type" value="Genomic_DNA"/>
</dbReference>
<organism evidence="2 3">
    <name type="scientific">Ameca splendens</name>
    <dbReference type="NCBI Taxonomy" id="208324"/>
    <lineage>
        <taxon>Eukaryota</taxon>
        <taxon>Metazoa</taxon>
        <taxon>Chordata</taxon>
        <taxon>Craniata</taxon>
        <taxon>Vertebrata</taxon>
        <taxon>Euteleostomi</taxon>
        <taxon>Actinopterygii</taxon>
        <taxon>Neopterygii</taxon>
        <taxon>Teleostei</taxon>
        <taxon>Neoteleostei</taxon>
        <taxon>Acanthomorphata</taxon>
        <taxon>Ovalentaria</taxon>
        <taxon>Atherinomorphae</taxon>
        <taxon>Cyprinodontiformes</taxon>
        <taxon>Goodeidae</taxon>
        <taxon>Ameca</taxon>
    </lineage>
</organism>
<accession>A0ABV1A8Q3</accession>
<protein>
    <submittedName>
        <fullName evidence="2">Uncharacterized protein</fullName>
    </submittedName>
</protein>
<keyword evidence="1" id="KW-0812">Transmembrane</keyword>
<evidence type="ECO:0000313" key="2">
    <source>
        <dbReference type="EMBL" id="MEQ2314919.1"/>
    </source>
</evidence>
<keyword evidence="1" id="KW-0472">Membrane</keyword>
<dbReference type="Proteomes" id="UP001469553">
    <property type="component" value="Unassembled WGS sequence"/>
</dbReference>
<keyword evidence="1" id="KW-1133">Transmembrane helix</keyword>
<gene>
    <name evidence="2" type="ORF">AMECASPLE_016906</name>
</gene>
<keyword evidence="3" id="KW-1185">Reference proteome</keyword>